<reference evidence="1" key="1">
    <citation type="submission" date="2014-09" db="EMBL/GenBank/DDBJ databases">
        <authorList>
            <person name="Magalhaes I.L.F."/>
            <person name="Oliveira U."/>
            <person name="Santos F.R."/>
            <person name="Vidigal T.H.D.A."/>
            <person name="Brescovit A.D."/>
            <person name="Santos A.J."/>
        </authorList>
    </citation>
    <scope>NUCLEOTIDE SEQUENCE</scope>
    <source>
        <tissue evidence="1">Shoot tissue taken approximately 20 cm above the soil surface</tissue>
    </source>
</reference>
<evidence type="ECO:0000313" key="1">
    <source>
        <dbReference type="EMBL" id="JAD19374.1"/>
    </source>
</evidence>
<protein>
    <submittedName>
        <fullName evidence="1">Uncharacterized protein</fullName>
    </submittedName>
</protein>
<name>A0A0A8XZD6_ARUDO</name>
<reference evidence="1" key="2">
    <citation type="journal article" date="2015" name="Data Brief">
        <title>Shoot transcriptome of the giant reed, Arundo donax.</title>
        <authorList>
            <person name="Barrero R.A."/>
            <person name="Guerrero F.D."/>
            <person name="Moolhuijzen P."/>
            <person name="Goolsby J.A."/>
            <person name="Tidwell J."/>
            <person name="Bellgard S.E."/>
            <person name="Bellgard M.I."/>
        </authorList>
    </citation>
    <scope>NUCLEOTIDE SEQUENCE</scope>
    <source>
        <tissue evidence="1">Shoot tissue taken approximately 20 cm above the soil surface</tissue>
    </source>
</reference>
<accession>A0A0A8XZD6</accession>
<proteinExistence type="predicted"/>
<organism evidence="1">
    <name type="scientific">Arundo donax</name>
    <name type="common">Giant reed</name>
    <name type="synonym">Donax arundinaceus</name>
    <dbReference type="NCBI Taxonomy" id="35708"/>
    <lineage>
        <taxon>Eukaryota</taxon>
        <taxon>Viridiplantae</taxon>
        <taxon>Streptophyta</taxon>
        <taxon>Embryophyta</taxon>
        <taxon>Tracheophyta</taxon>
        <taxon>Spermatophyta</taxon>
        <taxon>Magnoliopsida</taxon>
        <taxon>Liliopsida</taxon>
        <taxon>Poales</taxon>
        <taxon>Poaceae</taxon>
        <taxon>PACMAD clade</taxon>
        <taxon>Arundinoideae</taxon>
        <taxon>Arundineae</taxon>
        <taxon>Arundo</taxon>
    </lineage>
</organism>
<dbReference type="AlphaFoldDB" id="A0A0A8XZD6"/>
<dbReference type="EMBL" id="GBRH01278521">
    <property type="protein sequence ID" value="JAD19374.1"/>
    <property type="molecule type" value="Transcribed_RNA"/>
</dbReference>
<sequence>MRLVRFCFSKRMRTGAKWSTVLDLTAKANRVVYF</sequence>